<gene>
    <name evidence="1" type="ORF">ACFOUV_04370</name>
</gene>
<accession>A0ABV8GWU9</accession>
<keyword evidence="2" id="KW-1185">Reference proteome</keyword>
<dbReference type="Pfam" id="PF13040">
    <property type="entry name" value="Fur_reg_FbpB"/>
    <property type="match status" value="1"/>
</dbReference>
<name>A0ABV8GWU9_9BACI</name>
<sequence length="48" mass="5844">MSLKKKLSFDELVAENRKQILQDRMLMEKIEHNLDMRMHQTVKKTNEN</sequence>
<protein>
    <submittedName>
        <fullName evidence="1">FbpB family small basic protein</fullName>
    </submittedName>
</protein>
<organism evidence="1 2">
    <name type="scientific">Oceanobacillus longus</name>
    <dbReference type="NCBI Taxonomy" id="930120"/>
    <lineage>
        <taxon>Bacteria</taxon>
        <taxon>Bacillati</taxon>
        <taxon>Bacillota</taxon>
        <taxon>Bacilli</taxon>
        <taxon>Bacillales</taxon>
        <taxon>Bacillaceae</taxon>
        <taxon>Oceanobacillus</taxon>
    </lineage>
</organism>
<comment type="caution">
    <text evidence="1">The sequence shown here is derived from an EMBL/GenBank/DDBJ whole genome shotgun (WGS) entry which is preliminary data.</text>
</comment>
<evidence type="ECO:0000313" key="1">
    <source>
        <dbReference type="EMBL" id="MFC4023050.1"/>
    </source>
</evidence>
<reference evidence="2" key="1">
    <citation type="journal article" date="2019" name="Int. J. Syst. Evol. Microbiol.">
        <title>The Global Catalogue of Microorganisms (GCM) 10K type strain sequencing project: providing services to taxonomists for standard genome sequencing and annotation.</title>
        <authorList>
            <consortium name="The Broad Institute Genomics Platform"/>
            <consortium name="The Broad Institute Genome Sequencing Center for Infectious Disease"/>
            <person name="Wu L."/>
            <person name="Ma J."/>
        </authorList>
    </citation>
    <scope>NUCLEOTIDE SEQUENCE [LARGE SCALE GENOMIC DNA]</scope>
    <source>
        <strain evidence="2">IBRC-M 10703</strain>
    </source>
</reference>
<dbReference type="EMBL" id="JBHSAO010000001">
    <property type="protein sequence ID" value="MFC4023050.1"/>
    <property type="molecule type" value="Genomic_DNA"/>
</dbReference>
<dbReference type="RefSeq" id="WP_379495533.1">
    <property type="nucleotide sequence ID" value="NZ_JBHSAO010000001.1"/>
</dbReference>
<dbReference type="Proteomes" id="UP001595772">
    <property type="component" value="Unassembled WGS sequence"/>
</dbReference>
<proteinExistence type="predicted"/>
<evidence type="ECO:0000313" key="2">
    <source>
        <dbReference type="Proteomes" id="UP001595772"/>
    </source>
</evidence>
<dbReference type="InterPro" id="IPR025004">
    <property type="entry name" value="SenN/SenS"/>
</dbReference>